<protein>
    <submittedName>
        <fullName evidence="3">Glycosyltransferase family 1 protein</fullName>
    </submittedName>
</protein>
<dbReference type="OrthoDB" id="9801609at2"/>
<dbReference type="EMBL" id="PXYL01000010">
    <property type="protein sequence ID" value="PSJ58547.1"/>
    <property type="molecule type" value="Genomic_DNA"/>
</dbReference>
<dbReference type="AlphaFoldDB" id="A0A2P7S7W5"/>
<keyword evidence="4" id="KW-1185">Reference proteome</keyword>
<dbReference type="RefSeq" id="WP_106725641.1">
    <property type="nucleotide sequence ID" value="NZ_PXYL01000010.1"/>
</dbReference>
<keyword evidence="1 3" id="KW-0808">Transferase</keyword>
<dbReference type="InterPro" id="IPR001296">
    <property type="entry name" value="Glyco_trans_1"/>
</dbReference>
<comment type="caution">
    <text evidence="3">The sequence shown here is derived from an EMBL/GenBank/DDBJ whole genome shotgun (WGS) entry which is preliminary data.</text>
</comment>
<dbReference type="PANTHER" id="PTHR46401">
    <property type="entry name" value="GLYCOSYLTRANSFERASE WBBK-RELATED"/>
    <property type="match status" value="1"/>
</dbReference>
<dbReference type="SUPFAM" id="SSF53756">
    <property type="entry name" value="UDP-Glycosyltransferase/glycogen phosphorylase"/>
    <property type="match status" value="1"/>
</dbReference>
<feature type="domain" description="Glycosyl transferase family 1" evidence="2">
    <location>
        <begin position="180"/>
        <end position="337"/>
    </location>
</feature>
<sequence length="381" mass="41847">MRQYWAINGRFLAQNLTGVQRYARQIVTELDRLLANHSEIGRSLNLELLVPPDAVLDLPLSVISMRTVGPLRGHLWEQLVLPANLHGRGLLSLCNTGPVLANRQIVCIHDTNTRNYPKSYSPAFRALYRGLIPAIAHRAELVATVSHYSAGELVRHNICQRDNILIAPNGHEHALEWRPKHSDATRLAAGPTTIVLLGSAAPHKNARLIIDMAGMLRAEGFKIAIVGVSDPRVFKQAAFESAANVFWLGRLSDAELAALLRDSMCLAFPSFTEGFGLPPLEAMALGCPVVVSDRASLPEICGDAALYASPDNAAEWLDRFMALKSSPTMRRDMVERGLARSSHYRWKRSAEVYLHAMWKAAGLPVAELSRHLSGSDHAVSA</sequence>
<dbReference type="GO" id="GO:0009103">
    <property type="term" value="P:lipopolysaccharide biosynthetic process"/>
    <property type="evidence" value="ECO:0007669"/>
    <property type="project" value="TreeGrafter"/>
</dbReference>
<evidence type="ECO:0000313" key="3">
    <source>
        <dbReference type="EMBL" id="PSJ58547.1"/>
    </source>
</evidence>
<organism evidence="3 4">
    <name type="scientific">Pseudaminobacter soli</name>
    <name type="common">ex Li et al. 2025</name>
    <dbReference type="NCBI Taxonomy" id="1295366"/>
    <lineage>
        <taxon>Bacteria</taxon>
        <taxon>Pseudomonadati</taxon>
        <taxon>Pseudomonadota</taxon>
        <taxon>Alphaproteobacteria</taxon>
        <taxon>Hyphomicrobiales</taxon>
        <taxon>Phyllobacteriaceae</taxon>
        <taxon>Pseudaminobacter</taxon>
    </lineage>
</organism>
<dbReference type="CDD" id="cd03809">
    <property type="entry name" value="GT4_MtfB-like"/>
    <property type="match status" value="1"/>
</dbReference>
<dbReference type="Proteomes" id="UP000240653">
    <property type="component" value="Unassembled WGS sequence"/>
</dbReference>
<proteinExistence type="predicted"/>
<name>A0A2P7S7W5_9HYPH</name>
<evidence type="ECO:0000256" key="1">
    <source>
        <dbReference type="ARBA" id="ARBA00022679"/>
    </source>
</evidence>
<accession>A0A2P7S7W5</accession>
<dbReference type="PANTHER" id="PTHR46401:SF2">
    <property type="entry name" value="GLYCOSYLTRANSFERASE WBBK-RELATED"/>
    <property type="match status" value="1"/>
</dbReference>
<dbReference type="Gene3D" id="3.40.50.2000">
    <property type="entry name" value="Glycogen Phosphorylase B"/>
    <property type="match status" value="2"/>
</dbReference>
<dbReference type="Pfam" id="PF00534">
    <property type="entry name" value="Glycos_transf_1"/>
    <property type="match status" value="1"/>
</dbReference>
<reference evidence="3 4" key="1">
    <citation type="submission" date="2018-03" db="EMBL/GenBank/DDBJ databases">
        <title>The draft genome of Mesorhizobium soli JCM 19897.</title>
        <authorList>
            <person name="Li L."/>
            <person name="Liu L."/>
            <person name="Liang L."/>
            <person name="Wang T."/>
            <person name="Zhang X."/>
        </authorList>
    </citation>
    <scope>NUCLEOTIDE SEQUENCE [LARGE SCALE GENOMIC DNA]</scope>
    <source>
        <strain evidence="3 4">JCM 19897</strain>
    </source>
</reference>
<evidence type="ECO:0000259" key="2">
    <source>
        <dbReference type="Pfam" id="PF00534"/>
    </source>
</evidence>
<gene>
    <name evidence="3" type="ORF">C7I85_19305</name>
</gene>
<evidence type="ECO:0000313" key="4">
    <source>
        <dbReference type="Proteomes" id="UP000240653"/>
    </source>
</evidence>
<dbReference type="GO" id="GO:0016757">
    <property type="term" value="F:glycosyltransferase activity"/>
    <property type="evidence" value="ECO:0007669"/>
    <property type="project" value="InterPro"/>
</dbReference>